<dbReference type="Proteomes" id="UP000034364">
    <property type="component" value="Unassembled WGS sequence"/>
</dbReference>
<organism evidence="1 2">
    <name type="scientific">Candidatus Amesbacteria bacterium GW2011_GWA1_47_16</name>
    <dbReference type="NCBI Taxonomy" id="1618353"/>
    <lineage>
        <taxon>Bacteria</taxon>
        <taxon>Candidatus Amesiibacteriota</taxon>
    </lineage>
</organism>
<reference evidence="1 2" key="1">
    <citation type="journal article" date="2015" name="Nature">
        <title>rRNA introns, odd ribosomes, and small enigmatic genomes across a large radiation of phyla.</title>
        <authorList>
            <person name="Brown C.T."/>
            <person name="Hug L.A."/>
            <person name="Thomas B.C."/>
            <person name="Sharon I."/>
            <person name="Castelle C.J."/>
            <person name="Singh A."/>
            <person name="Wilkins M.J."/>
            <person name="Williams K.H."/>
            <person name="Banfield J.F."/>
        </authorList>
    </citation>
    <scope>NUCLEOTIDE SEQUENCE [LARGE SCALE GENOMIC DNA]</scope>
</reference>
<accession>A0A0G1S1B6</accession>
<proteinExistence type="predicted"/>
<evidence type="ECO:0000313" key="2">
    <source>
        <dbReference type="Proteomes" id="UP000034364"/>
    </source>
</evidence>
<sequence length="137" mass="16064">MYDGEEADRAFLWMLGRIFSLTDEELDREVRKLIIKGVGDKKEWGILPKRKTIEIYIKKAEDAGATAEEARVNAQFLRSQIAICMSEAIIEGGLEGVRRLKAEYLEINEKDNRGELKEIQEAFEREKKQEWRKRLEF</sequence>
<gene>
    <name evidence="1" type="ORF">UX87_C0027G0005</name>
</gene>
<protein>
    <submittedName>
        <fullName evidence="1">Uncharacterized protein</fullName>
    </submittedName>
</protein>
<dbReference type="AlphaFoldDB" id="A0A0G1S1B6"/>
<name>A0A0G1S1B6_9BACT</name>
<comment type="caution">
    <text evidence="1">The sequence shown here is derived from an EMBL/GenBank/DDBJ whole genome shotgun (WGS) entry which is preliminary data.</text>
</comment>
<dbReference type="EMBL" id="LCNV01000027">
    <property type="protein sequence ID" value="KKU63324.1"/>
    <property type="molecule type" value="Genomic_DNA"/>
</dbReference>
<evidence type="ECO:0000313" key="1">
    <source>
        <dbReference type="EMBL" id="KKU63324.1"/>
    </source>
</evidence>